<feature type="compositionally biased region" description="Polar residues" evidence="1">
    <location>
        <begin position="86"/>
        <end position="95"/>
    </location>
</feature>
<feature type="region of interest" description="Disordered" evidence="1">
    <location>
        <begin position="75"/>
        <end position="102"/>
    </location>
</feature>
<gene>
    <name evidence="2" type="ORF">Tco_0876644</name>
</gene>
<evidence type="ECO:0000313" key="2">
    <source>
        <dbReference type="EMBL" id="GJT17938.1"/>
    </source>
</evidence>
<dbReference type="EMBL" id="BQNB010013599">
    <property type="protein sequence ID" value="GJT17938.1"/>
    <property type="molecule type" value="Genomic_DNA"/>
</dbReference>
<evidence type="ECO:0000256" key="1">
    <source>
        <dbReference type="SAM" id="MobiDB-lite"/>
    </source>
</evidence>
<organism evidence="2 3">
    <name type="scientific">Tanacetum coccineum</name>
    <dbReference type="NCBI Taxonomy" id="301880"/>
    <lineage>
        <taxon>Eukaryota</taxon>
        <taxon>Viridiplantae</taxon>
        <taxon>Streptophyta</taxon>
        <taxon>Embryophyta</taxon>
        <taxon>Tracheophyta</taxon>
        <taxon>Spermatophyta</taxon>
        <taxon>Magnoliopsida</taxon>
        <taxon>eudicotyledons</taxon>
        <taxon>Gunneridae</taxon>
        <taxon>Pentapetalae</taxon>
        <taxon>asterids</taxon>
        <taxon>campanulids</taxon>
        <taxon>Asterales</taxon>
        <taxon>Asteraceae</taxon>
        <taxon>Asteroideae</taxon>
        <taxon>Anthemideae</taxon>
        <taxon>Anthemidinae</taxon>
        <taxon>Tanacetum</taxon>
    </lineage>
</organism>
<name>A0ABQ5BW09_9ASTR</name>
<accession>A0ABQ5BW09</accession>
<feature type="region of interest" description="Disordered" evidence="1">
    <location>
        <begin position="38"/>
        <end position="62"/>
    </location>
</feature>
<keyword evidence="3" id="KW-1185">Reference proteome</keyword>
<protein>
    <submittedName>
        <fullName evidence="2">Uncharacterized protein</fullName>
    </submittedName>
</protein>
<sequence>MYGRAGRTPFDDTGTVIIMTSRETIPFLILLVTPHQQQPNLRQNTKEPSPSHAKPGMNTPLSNTFDVLNVVEEDDCGPSDKETVQVDGNDQNPNVSEPIGNGISNVDADKVQDEERVFGHNDAYISSVGGGFTMDEDDLDYYDGYEAQVYDLPEKM</sequence>
<comment type="caution">
    <text evidence="2">The sequence shown here is derived from an EMBL/GenBank/DDBJ whole genome shotgun (WGS) entry which is preliminary data.</text>
</comment>
<evidence type="ECO:0000313" key="3">
    <source>
        <dbReference type="Proteomes" id="UP001151760"/>
    </source>
</evidence>
<feature type="compositionally biased region" description="Polar residues" evidence="1">
    <location>
        <begin position="38"/>
        <end position="48"/>
    </location>
</feature>
<reference evidence="2" key="2">
    <citation type="submission" date="2022-01" db="EMBL/GenBank/DDBJ databases">
        <authorList>
            <person name="Yamashiro T."/>
            <person name="Shiraishi A."/>
            <person name="Satake H."/>
            <person name="Nakayama K."/>
        </authorList>
    </citation>
    <scope>NUCLEOTIDE SEQUENCE</scope>
</reference>
<dbReference type="Proteomes" id="UP001151760">
    <property type="component" value="Unassembled WGS sequence"/>
</dbReference>
<reference evidence="2" key="1">
    <citation type="journal article" date="2022" name="Int. J. Mol. Sci.">
        <title>Draft Genome of Tanacetum Coccineum: Genomic Comparison of Closely Related Tanacetum-Family Plants.</title>
        <authorList>
            <person name="Yamashiro T."/>
            <person name="Shiraishi A."/>
            <person name="Nakayama K."/>
            <person name="Satake H."/>
        </authorList>
    </citation>
    <scope>NUCLEOTIDE SEQUENCE</scope>
</reference>
<proteinExistence type="predicted"/>